<accession>A0AAQ3WB76</accession>
<gene>
    <name evidence="1" type="ORF">A5821_003256</name>
</gene>
<name>A0AAQ3WB76_9ENTE</name>
<dbReference type="AlphaFoldDB" id="A0AAQ3WB76"/>
<reference evidence="2" key="1">
    <citation type="submission" date="2017-05" db="EMBL/GenBank/DDBJ databases">
        <title>The Genome Sequence of EEnterococcus faecalis 9F2_4866.</title>
        <authorList>
            <consortium name="The Broad Institute Genomics Platform"/>
            <consortium name="The Broad Institute Genomic Center for Infectious Diseases"/>
            <person name="Earl A."/>
            <person name="Manson A."/>
            <person name="Schwartman J."/>
            <person name="Gilmore M."/>
            <person name="Abouelleil A."/>
            <person name="Cao P."/>
            <person name="Chapman S."/>
            <person name="Cusick C."/>
            <person name="Shea T."/>
            <person name="Young S."/>
            <person name="Neafsey D."/>
            <person name="Nusbaum C."/>
            <person name="Birren B."/>
        </authorList>
    </citation>
    <scope>NUCLEOTIDE SEQUENCE [LARGE SCALE GENOMIC DNA]</scope>
    <source>
        <strain evidence="2">7F3_DIV0205</strain>
    </source>
</reference>
<keyword evidence="2" id="KW-1185">Reference proteome</keyword>
<evidence type="ECO:0000313" key="2">
    <source>
        <dbReference type="Proteomes" id="UP000194948"/>
    </source>
</evidence>
<sequence>MNKKAVLVLGGIIILCLVIGGEGYMDKKELDQKIEENISKAFSERYLDPEDKEIEEITFYRAPTNQSDATENRNYFFYINNNSKWKVGASVKIKQKEIWAFGSDNIELNLKEEAKKVEKLKVNYYK</sequence>
<dbReference type="RefSeq" id="WP_086312009.1">
    <property type="nucleotide sequence ID" value="NZ_CP147244.1"/>
</dbReference>
<proteinExistence type="predicted"/>
<dbReference type="Proteomes" id="UP000194948">
    <property type="component" value="Chromosome"/>
</dbReference>
<dbReference type="EMBL" id="CP147244">
    <property type="protein sequence ID" value="WYK02113.1"/>
    <property type="molecule type" value="Genomic_DNA"/>
</dbReference>
<reference evidence="1 2" key="2">
    <citation type="submission" date="2024-03" db="EMBL/GenBank/DDBJ databases">
        <title>The Genome Sequence of Enterococcus sp. DIV0205d.</title>
        <authorList>
            <consortium name="The Broad Institute Genomics Platform"/>
            <consortium name="The Broad Institute Microbial Omics Core"/>
            <consortium name="The Broad Institute Genomic Center for Infectious Diseases"/>
            <person name="Earl A."/>
            <person name="Manson A."/>
            <person name="Gilmore M."/>
            <person name="Schwartman J."/>
            <person name="Shea T."/>
            <person name="Abouelleil A."/>
            <person name="Cao P."/>
            <person name="Chapman S."/>
            <person name="Cusick C."/>
            <person name="Young S."/>
            <person name="Neafsey D."/>
            <person name="Nusbaum C."/>
            <person name="Birren B."/>
        </authorList>
    </citation>
    <scope>NUCLEOTIDE SEQUENCE [LARGE SCALE GENOMIC DNA]</scope>
    <source>
        <strain evidence="1 2">7F3_DIV0205</strain>
    </source>
</reference>
<evidence type="ECO:0000313" key="1">
    <source>
        <dbReference type="EMBL" id="WYK02113.1"/>
    </source>
</evidence>
<organism evidence="1 2">
    <name type="scientific">Candidatus Enterococcus palustris</name>
    <dbReference type="NCBI Taxonomy" id="1834189"/>
    <lineage>
        <taxon>Bacteria</taxon>
        <taxon>Bacillati</taxon>
        <taxon>Bacillota</taxon>
        <taxon>Bacilli</taxon>
        <taxon>Lactobacillales</taxon>
        <taxon>Enterococcaceae</taxon>
        <taxon>Enterococcus</taxon>
    </lineage>
</organism>
<protein>
    <submittedName>
        <fullName evidence="1">Uncharacterized protein</fullName>
    </submittedName>
</protein>